<sequence length="226" mass="26055">MSDRRESSGDEAGEEQQQETQGSQDGMAGVKVYVMEHKVDTALWVTRALTLLFCLSYFLPFFCSPESSYQKVLMSNAATSALRLHQRVDRVALDRAFFMQLLAEDSAHYLLYSLNFLPHPPVTLVLMPIVLFALLHFASYTLVLFDVLILRFFGRVSLLTPIVYYQFLSLRYQSRRNPHTRNMFHELRVASEKMAHQRYMPLVLRNLILSLVQRISSLAPQVQAPH</sequence>
<keyword evidence="5 7" id="KW-0472">Membrane</keyword>
<keyword evidence="3 7" id="KW-0812">Transmembrane</keyword>
<proteinExistence type="inferred from homology"/>
<name>A0A6A0H5L1_HYAAZ</name>
<evidence type="ECO:0000256" key="5">
    <source>
        <dbReference type="ARBA" id="ARBA00023136"/>
    </source>
</evidence>
<dbReference type="Pfam" id="PF03661">
    <property type="entry name" value="TMEM33_Pom33"/>
    <property type="match status" value="1"/>
</dbReference>
<protein>
    <recommendedName>
        <fullName evidence="9">Transmembrane protein 33</fullName>
    </recommendedName>
</protein>
<accession>A0A6A0H5L1</accession>
<dbReference type="Proteomes" id="UP000711488">
    <property type="component" value="Unassembled WGS sequence"/>
</dbReference>
<evidence type="ECO:0000256" key="1">
    <source>
        <dbReference type="ARBA" id="ARBA00004141"/>
    </source>
</evidence>
<gene>
    <name evidence="8" type="ORF">HAZT_HAZT009115</name>
</gene>
<dbReference type="InterPro" id="IPR005344">
    <property type="entry name" value="TMEM33/Pom33"/>
</dbReference>
<comment type="subcellular location">
    <subcellularLocation>
        <location evidence="1">Membrane</location>
        <topology evidence="1">Multi-pass membrane protein</topology>
    </subcellularLocation>
</comment>
<reference evidence="8" key="3">
    <citation type="submission" date="2019-06" db="EMBL/GenBank/DDBJ databases">
        <authorList>
            <person name="Poynton C."/>
            <person name="Hasenbein S."/>
            <person name="Benoit J.B."/>
            <person name="Sepulveda M.S."/>
            <person name="Poelchau M.F."/>
            <person name="Murali S.C."/>
            <person name="Chen S."/>
            <person name="Glastad K.M."/>
            <person name="Werren J.H."/>
            <person name="Vineis J.H."/>
            <person name="Bowen J.L."/>
            <person name="Friedrich M."/>
            <person name="Jones J."/>
            <person name="Robertson H.M."/>
            <person name="Feyereisen R."/>
            <person name="Mechler-Hickson A."/>
            <person name="Mathers N."/>
            <person name="Lee C.E."/>
            <person name="Colbourne J.K."/>
            <person name="Biales A."/>
            <person name="Johnston J.S."/>
            <person name="Wellborn G.A."/>
            <person name="Rosendale A.J."/>
            <person name="Cridge A.G."/>
            <person name="Munoz-Torres M.C."/>
            <person name="Bain P.A."/>
            <person name="Manny A.R."/>
            <person name="Major K.M."/>
            <person name="Lambert F.N."/>
            <person name="Vulpe C.D."/>
            <person name="Tuck P."/>
            <person name="Blalock B.J."/>
            <person name="Lin Y.-Y."/>
            <person name="Smith M.E."/>
            <person name="Ochoa-Acuna H."/>
            <person name="Chen M.-J.M."/>
            <person name="Childers C.P."/>
            <person name="Qu J."/>
            <person name="Dugan S."/>
            <person name="Lee S.L."/>
            <person name="Chao H."/>
            <person name="Dinh H."/>
            <person name="Han Y."/>
            <person name="Doddapaneni H."/>
            <person name="Worley K.C."/>
            <person name="Muzny D.M."/>
            <person name="Gibbs R.A."/>
            <person name="Richards S."/>
        </authorList>
    </citation>
    <scope>NUCLEOTIDE SEQUENCE</scope>
    <source>
        <strain evidence="8">HAZT.00-mixed</strain>
        <tissue evidence="8">Whole organism</tissue>
    </source>
</reference>
<organism evidence="8">
    <name type="scientific">Hyalella azteca</name>
    <name type="common">Amphipod</name>
    <dbReference type="NCBI Taxonomy" id="294128"/>
    <lineage>
        <taxon>Eukaryota</taxon>
        <taxon>Metazoa</taxon>
        <taxon>Ecdysozoa</taxon>
        <taxon>Arthropoda</taxon>
        <taxon>Crustacea</taxon>
        <taxon>Multicrustacea</taxon>
        <taxon>Malacostraca</taxon>
        <taxon>Eumalacostraca</taxon>
        <taxon>Peracarida</taxon>
        <taxon>Amphipoda</taxon>
        <taxon>Senticaudata</taxon>
        <taxon>Talitrida</taxon>
        <taxon>Talitroidea</taxon>
        <taxon>Hyalellidae</taxon>
        <taxon>Hyalella</taxon>
    </lineage>
</organism>
<dbReference type="GO" id="GO:0005783">
    <property type="term" value="C:endoplasmic reticulum"/>
    <property type="evidence" value="ECO:0007669"/>
    <property type="project" value="TreeGrafter"/>
</dbReference>
<evidence type="ECO:0000256" key="6">
    <source>
        <dbReference type="SAM" id="MobiDB-lite"/>
    </source>
</evidence>
<feature type="transmembrane region" description="Helical" evidence="7">
    <location>
        <begin position="42"/>
        <end position="63"/>
    </location>
</feature>
<dbReference type="InterPro" id="IPR051645">
    <property type="entry name" value="PER33/POM33_regulator"/>
</dbReference>
<evidence type="ECO:0000256" key="4">
    <source>
        <dbReference type="ARBA" id="ARBA00022989"/>
    </source>
</evidence>
<reference evidence="8" key="1">
    <citation type="submission" date="2014-08" db="EMBL/GenBank/DDBJ databases">
        <authorList>
            <person name="Murali S."/>
            <person name="Richards S."/>
            <person name="Bandaranaike D."/>
            <person name="Bellair M."/>
            <person name="Blankenburg K."/>
            <person name="Chao H."/>
            <person name="Dinh H."/>
            <person name="Doddapaneni H."/>
            <person name="Dugan-Rocha S."/>
            <person name="Elkadiri S."/>
            <person name="Gnanaolivu R."/>
            <person name="Hughes D."/>
            <person name="Lee S."/>
            <person name="Li M."/>
            <person name="Ming W."/>
            <person name="Munidasa M."/>
            <person name="Muniz J."/>
            <person name="Nguyen L."/>
            <person name="Osuji N."/>
            <person name="Pu L.-L."/>
            <person name="Puazo M."/>
            <person name="Skinner E."/>
            <person name="Qu C."/>
            <person name="Quiroz J."/>
            <person name="Raj R."/>
            <person name="Weissenberger G."/>
            <person name="Xin Y."/>
            <person name="Zou X."/>
            <person name="Han Y."/>
            <person name="Worley K."/>
            <person name="Muzny D."/>
            <person name="Gibbs R."/>
        </authorList>
    </citation>
    <scope>NUCLEOTIDE SEQUENCE</scope>
    <source>
        <strain evidence="8">HAZT.00-mixed</strain>
        <tissue evidence="8">Whole organism</tissue>
    </source>
</reference>
<reference evidence="8" key="2">
    <citation type="journal article" date="2018" name="Environ. Sci. Technol.">
        <title>The Toxicogenome of Hyalella azteca: A Model for Sediment Ecotoxicology and Evolutionary Toxicology.</title>
        <authorList>
            <person name="Poynton H.C."/>
            <person name="Hasenbein S."/>
            <person name="Benoit J.B."/>
            <person name="Sepulveda M.S."/>
            <person name="Poelchau M.F."/>
            <person name="Hughes D.S.T."/>
            <person name="Murali S.C."/>
            <person name="Chen S."/>
            <person name="Glastad K.M."/>
            <person name="Goodisman M.A.D."/>
            <person name="Werren J.H."/>
            <person name="Vineis J.H."/>
            <person name="Bowen J.L."/>
            <person name="Friedrich M."/>
            <person name="Jones J."/>
            <person name="Robertson H.M."/>
            <person name="Feyereisen R."/>
            <person name="Mechler-Hickson A."/>
            <person name="Mathers N."/>
            <person name="Lee C.E."/>
            <person name="Colbourne J.K."/>
            <person name="Biales A."/>
            <person name="Johnston J.S."/>
            <person name="Wellborn G.A."/>
            <person name="Rosendale A.J."/>
            <person name="Cridge A.G."/>
            <person name="Munoz-Torres M.C."/>
            <person name="Bain P.A."/>
            <person name="Manny A.R."/>
            <person name="Major K.M."/>
            <person name="Lambert F.N."/>
            <person name="Vulpe C.D."/>
            <person name="Tuck P."/>
            <person name="Blalock B.J."/>
            <person name="Lin Y.Y."/>
            <person name="Smith M.E."/>
            <person name="Ochoa-Acuna H."/>
            <person name="Chen M.M."/>
            <person name="Childers C.P."/>
            <person name="Qu J."/>
            <person name="Dugan S."/>
            <person name="Lee S.L."/>
            <person name="Chao H."/>
            <person name="Dinh H."/>
            <person name="Han Y."/>
            <person name="Doddapaneni H."/>
            <person name="Worley K.C."/>
            <person name="Muzny D.M."/>
            <person name="Gibbs R.A."/>
            <person name="Richards S."/>
        </authorList>
    </citation>
    <scope>NUCLEOTIDE SEQUENCE</scope>
    <source>
        <strain evidence="8">HAZT.00-mixed</strain>
        <tissue evidence="8">Whole organism</tissue>
    </source>
</reference>
<evidence type="ECO:0000256" key="7">
    <source>
        <dbReference type="SAM" id="Phobius"/>
    </source>
</evidence>
<comment type="similarity">
    <text evidence="2">Belongs to the PER33/POM33 family.</text>
</comment>
<evidence type="ECO:0008006" key="9">
    <source>
        <dbReference type="Google" id="ProtNLM"/>
    </source>
</evidence>
<dbReference type="GO" id="GO:0061024">
    <property type="term" value="P:membrane organization"/>
    <property type="evidence" value="ECO:0007669"/>
    <property type="project" value="TreeGrafter"/>
</dbReference>
<evidence type="ECO:0000256" key="2">
    <source>
        <dbReference type="ARBA" id="ARBA00007322"/>
    </source>
</evidence>
<dbReference type="PANTHER" id="PTHR12703:SF4">
    <property type="entry name" value="TRANSMEMBRANE PROTEIN 33"/>
    <property type="match status" value="1"/>
</dbReference>
<dbReference type="PANTHER" id="PTHR12703">
    <property type="entry name" value="TRANSMEMBRANE PROTEIN 33"/>
    <property type="match status" value="1"/>
</dbReference>
<evidence type="ECO:0000313" key="8">
    <source>
        <dbReference type="EMBL" id="KAA0199217.1"/>
    </source>
</evidence>
<feature type="region of interest" description="Disordered" evidence="6">
    <location>
        <begin position="1"/>
        <end position="25"/>
    </location>
</feature>
<dbReference type="EMBL" id="JQDR03007054">
    <property type="protein sequence ID" value="KAA0199217.1"/>
    <property type="molecule type" value="Genomic_DNA"/>
</dbReference>
<comment type="caution">
    <text evidence="8">The sequence shown here is derived from an EMBL/GenBank/DDBJ whole genome shotgun (WGS) entry which is preliminary data.</text>
</comment>
<dbReference type="AlphaFoldDB" id="A0A6A0H5L1"/>
<dbReference type="GO" id="GO:0071786">
    <property type="term" value="P:endoplasmic reticulum tubular network organization"/>
    <property type="evidence" value="ECO:0007669"/>
    <property type="project" value="TreeGrafter"/>
</dbReference>
<dbReference type="GO" id="GO:0016020">
    <property type="term" value="C:membrane"/>
    <property type="evidence" value="ECO:0007669"/>
    <property type="project" value="UniProtKB-SubCell"/>
</dbReference>
<feature type="transmembrane region" description="Helical" evidence="7">
    <location>
        <begin position="122"/>
        <end position="142"/>
    </location>
</feature>
<evidence type="ECO:0000256" key="3">
    <source>
        <dbReference type="ARBA" id="ARBA00022692"/>
    </source>
</evidence>
<keyword evidence="4 7" id="KW-1133">Transmembrane helix</keyword>